<comment type="caution">
    <text evidence="3">The sequence shown here is derived from an EMBL/GenBank/DDBJ whole genome shotgun (WGS) entry which is preliminary data.</text>
</comment>
<feature type="transmembrane region" description="Helical" evidence="1">
    <location>
        <begin position="135"/>
        <end position="160"/>
    </location>
</feature>
<evidence type="ECO:0000313" key="4">
    <source>
        <dbReference type="Proteomes" id="UP000319335"/>
    </source>
</evidence>
<keyword evidence="1" id="KW-0812">Transmembrane</keyword>
<organism evidence="3 4">
    <name type="scientific">Methanolobus vulcani</name>
    <dbReference type="NCBI Taxonomy" id="38026"/>
    <lineage>
        <taxon>Archaea</taxon>
        <taxon>Methanobacteriati</taxon>
        <taxon>Methanobacteriota</taxon>
        <taxon>Stenosarchaea group</taxon>
        <taxon>Methanomicrobia</taxon>
        <taxon>Methanosarcinales</taxon>
        <taxon>Methanosarcinaceae</taxon>
        <taxon>Methanolobus</taxon>
    </lineage>
</organism>
<feature type="domain" description="Putative sensor" evidence="2">
    <location>
        <begin position="26"/>
        <end position="204"/>
    </location>
</feature>
<accession>A0A7Z8KNM0</accession>
<dbReference type="OrthoDB" id="253413at2157"/>
<feature type="transmembrane region" description="Helical" evidence="1">
    <location>
        <begin position="47"/>
        <end position="69"/>
    </location>
</feature>
<gene>
    <name evidence="3" type="ORF">FKV42_08355</name>
</gene>
<evidence type="ECO:0000259" key="2">
    <source>
        <dbReference type="Pfam" id="PF13796"/>
    </source>
</evidence>
<dbReference type="Proteomes" id="UP000319335">
    <property type="component" value="Unassembled WGS sequence"/>
</dbReference>
<keyword evidence="1" id="KW-1133">Transmembrane helix</keyword>
<feature type="transmembrane region" description="Helical" evidence="1">
    <location>
        <begin position="172"/>
        <end position="193"/>
    </location>
</feature>
<evidence type="ECO:0000313" key="3">
    <source>
        <dbReference type="EMBL" id="TQD25059.1"/>
    </source>
</evidence>
<sequence length="211" mass="23745">MGEVDGAIRKFLMVAFKKQTYLNILYLLFSFPLGTAYFIFLVTGLSFGFGLLLFWIGIPVLILIFLAWWEIASFERQMAIWFLGVEIPSMYTQSVYDNSILRSDNSILRRLILRVKTPVTWKALLFLLIKFPLGILSLIFMTVLLCLTLAMLFTPLLYILGVSEVCSFLEAVIVSIAGIFMGFLSLHVLNALAGLSGNFAKIMLSNSKKGM</sequence>
<reference evidence="3 4" key="1">
    <citation type="submission" date="2019-06" db="EMBL/GenBank/DDBJ databases">
        <title>Draft genome sequence of Methanolobus vulcani B1d.</title>
        <authorList>
            <person name="Creighbaum A.J."/>
            <person name="Ticak T."/>
            <person name="Hariraju D."/>
            <person name="Arivett B.A."/>
            <person name="Ferguson D.J.Jr."/>
        </authorList>
    </citation>
    <scope>NUCLEOTIDE SEQUENCE [LARGE SCALE GENOMIC DNA]</scope>
    <source>
        <strain evidence="3 4">B1d</strain>
    </source>
</reference>
<feature type="transmembrane region" description="Helical" evidence="1">
    <location>
        <begin position="21"/>
        <end position="41"/>
    </location>
</feature>
<evidence type="ECO:0000256" key="1">
    <source>
        <dbReference type="SAM" id="Phobius"/>
    </source>
</evidence>
<dbReference type="AlphaFoldDB" id="A0A7Z8KNM0"/>
<proteinExistence type="predicted"/>
<dbReference type="RefSeq" id="WP_154809785.1">
    <property type="nucleotide sequence ID" value="NZ_VIAQ01000015.1"/>
</dbReference>
<dbReference type="InterPro" id="IPR025828">
    <property type="entry name" value="Put_sensor_dom"/>
</dbReference>
<name>A0A7Z8KNM0_9EURY</name>
<dbReference type="Pfam" id="PF13796">
    <property type="entry name" value="Sensor"/>
    <property type="match status" value="1"/>
</dbReference>
<keyword evidence="1" id="KW-0472">Membrane</keyword>
<dbReference type="EMBL" id="VIAQ01000015">
    <property type="protein sequence ID" value="TQD25059.1"/>
    <property type="molecule type" value="Genomic_DNA"/>
</dbReference>
<keyword evidence="4" id="KW-1185">Reference proteome</keyword>
<protein>
    <recommendedName>
        <fullName evidence="2">Putative sensor domain-containing protein</fullName>
    </recommendedName>
</protein>